<accession>A0ABQ4DQD9</accession>
<sequence>MGSPFDVTVAEMRRRTSLKWHTYPDDVLPAFVAEMDVQPLDAVVSAVTGAMLAGDTGYEAGPTSPRGTAYAEAFAGFAARQHGWDVPVERTRMVPDVMLGIVEVVGAVSAPGDRVVINPPVYPPFRAFLEHAGREVVTAPLTAQGRLDLDALAAAFADASVYLLCHPHNPTGTLHTADELRAVGELAARHGVRVVADEIHAPLTVGDEAFVPTTTVIPDAIALHSASKAFNLAGLKAALAVPGPAADDLARLPEIVGHGVSHVASIAHQAAYDHGDAWLDKVRAAVRSRADLVERTLADRLPQARWDRPAATYFAWLDVRDTPAVVSSGADPARLLLQRGRLAVNSGPTFGAGGEGHVRLNLATSTEILTDALDRLTTTLAAPG</sequence>
<dbReference type="InterPro" id="IPR015421">
    <property type="entry name" value="PyrdxlP-dep_Trfase_major"/>
</dbReference>
<dbReference type="SUPFAM" id="SSF53383">
    <property type="entry name" value="PLP-dependent transferases"/>
    <property type="match status" value="1"/>
</dbReference>
<keyword evidence="4" id="KW-0456">Lyase</keyword>
<keyword evidence="8" id="KW-1185">Reference proteome</keyword>
<comment type="similarity">
    <text evidence="5">Belongs to the class-II pyridoxal-phosphate-dependent aminotransferase family. MalY/PatB cystathionine beta-lyase subfamily.</text>
</comment>
<feature type="domain" description="Aminotransferase class I/classII large" evidence="6">
    <location>
        <begin position="69"/>
        <end position="376"/>
    </location>
</feature>
<evidence type="ECO:0000259" key="6">
    <source>
        <dbReference type="Pfam" id="PF00155"/>
    </source>
</evidence>
<evidence type="ECO:0000313" key="8">
    <source>
        <dbReference type="Proteomes" id="UP000614741"/>
    </source>
</evidence>
<keyword evidence="3" id="KW-0663">Pyridoxal phosphate</keyword>
<dbReference type="InterPro" id="IPR015422">
    <property type="entry name" value="PyrdxlP-dep_Trfase_small"/>
</dbReference>
<evidence type="ECO:0000256" key="3">
    <source>
        <dbReference type="ARBA" id="ARBA00022898"/>
    </source>
</evidence>
<dbReference type="InterPro" id="IPR015424">
    <property type="entry name" value="PyrdxlP-dep_Trfase"/>
</dbReference>
<reference evidence="7 8" key="1">
    <citation type="submission" date="2021-01" db="EMBL/GenBank/DDBJ databases">
        <title>Whole genome shotgun sequence of Cellulomonas phragmiteti NBRC 110785.</title>
        <authorList>
            <person name="Komaki H."/>
            <person name="Tamura T."/>
        </authorList>
    </citation>
    <scope>NUCLEOTIDE SEQUENCE [LARGE SCALE GENOMIC DNA]</scope>
    <source>
        <strain evidence="7 8">NBRC 110785</strain>
    </source>
</reference>
<proteinExistence type="inferred from homology"/>
<dbReference type="PANTHER" id="PTHR43525:SF2">
    <property type="entry name" value="CYSTATHIONINE BETA-LYASE-RELATED"/>
    <property type="match status" value="1"/>
</dbReference>
<dbReference type="Gene3D" id="3.90.1150.10">
    <property type="entry name" value="Aspartate Aminotransferase, domain 1"/>
    <property type="match status" value="1"/>
</dbReference>
<comment type="cofactor">
    <cofactor evidence="1">
        <name>pyridoxal 5'-phosphate</name>
        <dbReference type="ChEBI" id="CHEBI:597326"/>
    </cofactor>
</comment>
<dbReference type="EC" id="4.4.1.13" evidence="2"/>
<dbReference type="Proteomes" id="UP000614741">
    <property type="component" value="Unassembled WGS sequence"/>
</dbReference>
<dbReference type="RefSeq" id="WP_203675841.1">
    <property type="nucleotide sequence ID" value="NZ_BONP01000030.1"/>
</dbReference>
<dbReference type="PANTHER" id="PTHR43525">
    <property type="entry name" value="PROTEIN MALY"/>
    <property type="match status" value="1"/>
</dbReference>
<evidence type="ECO:0000256" key="4">
    <source>
        <dbReference type="ARBA" id="ARBA00023239"/>
    </source>
</evidence>
<evidence type="ECO:0000256" key="5">
    <source>
        <dbReference type="ARBA" id="ARBA00037974"/>
    </source>
</evidence>
<evidence type="ECO:0000313" key="7">
    <source>
        <dbReference type="EMBL" id="GIG41553.1"/>
    </source>
</evidence>
<evidence type="ECO:0000256" key="1">
    <source>
        <dbReference type="ARBA" id="ARBA00001933"/>
    </source>
</evidence>
<comment type="caution">
    <text evidence="7">The sequence shown here is derived from an EMBL/GenBank/DDBJ whole genome shotgun (WGS) entry which is preliminary data.</text>
</comment>
<dbReference type="Gene3D" id="3.40.640.10">
    <property type="entry name" value="Type I PLP-dependent aspartate aminotransferase-like (Major domain)"/>
    <property type="match status" value="1"/>
</dbReference>
<dbReference type="InterPro" id="IPR004839">
    <property type="entry name" value="Aminotransferase_I/II_large"/>
</dbReference>
<dbReference type="Pfam" id="PF00155">
    <property type="entry name" value="Aminotran_1_2"/>
    <property type="match status" value="1"/>
</dbReference>
<organism evidence="7 8">
    <name type="scientific">Cellulomonas phragmiteti</name>
    <dbReference type="NCBI Taxonomy" id="478780"/>
    <lineage>
        <taxon>Bacteria</taxon>
        <taxon>Bacillati</taxon>
        <taxon>Actinomycetota</taxon>
        <taxon>Actinomycetes</taxon>
        <taxon>Micrococcales</taxon>
        <taxon>Cellulomonadaceae</taxon>
        <taxon>Cellulomonas</taxon>
    </lineage>
</organism>
<evidence type="ECO:0000256" key="2">
    <source>
        <dbReference type="ARBA" id="ARBA00012224"/>
    </source>
</evidence>
<gene>
    <name evidence="7" type="ORF">Cph01nite_33150</name>
</gene>
<dbReference type="CDD" id="cd00609">
    <property type="entry name" value="AAT_like"/>
    <property type="match status" value="1"/>
</dbReference>
<name>A0ABQ4DQD9_9CELL</name>
<protein>
    <recommendedName>
        <fullName evidence="2">cysteine-S-conjugate beta-lyase</fullName>
        <ecNumber evidence="2">4.4.1.13</ecNumber>
    </recommendedName>
</protein>
<dbReference type="EMBL" id="BONP01000030">
    <property type="protein sequence ID" value="GIG41553.1"/>
    <property type="molecule type" value="Genomic_DNA"/>
</dbReference>
<dbReference type="InterPro" id="IPR051798">
    <property type="entry name" value="Class-II_PLP-Dep_Aminotrans"/>
</dbReference>